<dbReference type="PANTHER" id="PTHR43884:SF12">
    <property type="entry name" value="ISOVALERYL-COA DEHYDROGENASE, MITOCHONDRIAL-RELATED"/>
    <property type="match status" value="1"/>
</dbReference>
<dbReference type="InterPro" id="IPR037069">
    <property type="entry name" value="AcylCoA_DH/ox_N_sf"/>
</dbReference>
<evidence type="ECO:0000259" key="6">
    <source>
        <dbReference type="Pfam" id="PF02771"/>
    </source>
</evidence>
<evidence type="ECO:0000259" key="5">
    <source>
        <dbReference type="Pfam" id="PF00441"/>
    </source>
</evidence>
<dbReference type="Gene3D" id="1.10.540.10">
    <property type="entry name" value="Acyl-CoA dehydrogenase/oxidase, N-terminal domain"/>
    <property type="match status" value="1"/>
</dbReference>
<feature type="domain" description="Acyl-CoA dehydrogenase/oxidase N-terminal" evidence="6">
    <location>
        <begin position="4"/>
        <end position="73"/>
    </location>
</feature>
<proteinExistence type="inferred from homology"/>
<evidence type="ECO:0000256" key="1">
    <source>
        <dbReference type="ARBA" id="ARBA00001974"/>
    </source>
</evidence>
<dbReference type="InterPro" id="IPR036250">
    <property type="entry name" value="AcylCo_DH-like_C"/>
</dbReference>
<dbReference type="Gene3D" id="2.40.110.10">
    <property type="entry name" value="Butyryl-CoA Dehydrogenase, subunit A, domain 2"/>
    <property type="match status" value="1"/>
</dbReference>
<dbReference type="Pfam" id="PF00441">
    <property type="entry name" value="Acyl-CoA_dh_1"/>
    <property type="match status" value="1"/>
</dbReference>
<organism evidence="7 8">
    <name type="scientific">Brevibacillus centrosporus</name>
    <dbReference type="NCBI Taxonomy" id="54910"/>
    <lineage>
        <taxon>Bacteria</taxon>
        <taxon>Bacillati</taxon>
        <taxon>Bacillota</taxon>
        <taxon>Bacilli</taxon>
        <taxon>Bacillales</taxon>
        <taxon>Paenibacillaceae</taxon>
        <taxon>Brevibacillus</taxon>
    </lineage>
</organism>
<comment type="cofactor">
    <cofactor evidence="1">
        <name>FAD</name>
        <dbReference type="ChEBI" id="CHEBI:57692"/>
    </cofactor>
</comment>
<dbReference type="InterPro" id="IPR009075">
    <property type="entry name" value="AcylCo_DH/oxidase_C"/>
</dbReference>
<dbReference type="Proteomes" id="UP000198915">
    <property type="component" value="Unassembled WGS sequence"/>
</dbReference>
<reference evidence="8" key="1">
    <citation type="submission" date="2016-10" db="EMBL/GenBank/DDBJ databases">
        <authorList>
            <person name="Varghese N."/>
            <person name="Submissions S."/>
        </authorList>
    </citation>
    <scope>NUCLEOTIDE SEQUENCE [LARGE SCALE GENOMIC DNA]</scope>
    <source>
        <strain evidence="8">OK042</strain>
    </source>
</reference>
<keyword evidence="8" id="KW-1185">Reference proteome</keyword>
<dbReference type="SUPFAM" id="SSF56645">
    <property type="entry name" value="Acyl-CoA dehydrogenase NM domain-like"/>
    <property type="match status" value="1"/>
</dbReference>
<evidence type="ECO:0000313" key="8">
    <source>
        <dbReference type="Proteomes" id="UP000198915"/>
    </source>
</evidence>
<sequence>MRVETLIEQGIHLTTLPDQDGKIISPLEYCQLISQLAEESPSIALSISMHLYTIWGLQYLMNEEQKQKYFEKVKKENLLFSSLNEPGLYFVTEQRFNKEEYPIVADKSSNGFIVNGIKKYVSLEPYVRYLPLYCLVQGYQGPGLGIALIIVDKQAPGVTVHSDWTTISMKDTYSNTISLDGVKVEPDQVICNPGEALEKTELLGYLFRLSISSVYYGIAKKAVDIVTENSKNKKVPHTNSKLGSFPGVQFSLSEMLILQETAYSQIRFLCELLNEYLNVGASFSNNTRLNASSLITKEYVTKSAEEIVNKAMKIAGVGSLYEENILSGLYQDVKAGRFHPPQTDVILEILAKQRLGIISLRSRWL</sequence>
<dbReference type="InterPro" id="IPR013786">
    <property type="entry name" value="AcylCoA_DH/ox_N"/>
</dbReference>
<dbReference type="InterPro" id="IPR046373">
    <property type="entry name" value="Acyl-CoA_Oxase/DH_mid-dom_sf"/>
</dbReference>
<dbReference type="InterPro" id="IPR009100">
    <property type="entry name" value="AcylCoA_DH/oxidase_NM_dom_sf"/>
</dbReference>
<dbReference type="Gene3D" id="1.20.140.10">
    <property type="entry name" value="Butyryl-CoA Dehydrogenase, subunit A, domain 3"/>
    <property type="match status" value="1"/>
</dbReference>
<dbReference type="PANTHER" id="PTHR43884">
    <property type="entry name" value="ACYL-COA DEHYDROGENASE"/>
    <property type="match status" value="1"/>
</dbReference>
<keyword evidence="3" id="KW-0285">Flavoprotein</keyword>
<dbReference type="SUPFAM" id="SSF47203">
    <property type="entry name" value="Acyl-CoA dehydrogenase C-terminal domain-like"/>
    <property type="match status" value="1"/>
</dbReference>
<dbReference type="GO" id="GO:0003995">
    <property type="term" value="F:acyl-CoA dehydrogenase activity"/>
    <property type="evidence" value="ECO:0007669"/>
    <property type="project" value="TreeGrafter"/>
</dbReference>
<dbReference type="EMBL" id="FORT01000028">
    <property type="protein sequence ID" value="SFK99786.1"/>
    <property type="molecule type" value="Genomic_DNA"/>
</dbReference>
<gene>
    <name evidence="7" type="ORF">SAMN05518846_1288</name>
</gene>
<feature type="domain" description="Acyl-CoA dehydrogenase/oxidase C-terminal" evidence="5">
    <location>
        <begin position="208"/>
        <end position="353"/>
    </location>
</feature>
<dbReference type="AlphaFoldDB" id="A0A1I4E5Z5"/>
<name>A0A1I4E5Z5_9BACL</name>
<dbReference type="Pfam" id="PF02771">
    <property type="entry name" value="Acyl-CoA_dh_N"/>
    <property type="match status" value="1"/>
</dbReference>
<comment type="similarity">
    <text evidence="2">Belongs to the acyl-CoA dehydrogenase family.</text>
</comment>
<evidence type="ECO:0000256" key="2">
    <source>
        <dbReference type="ARBA" id="ARBA00009347"/>
    </source>
</evidence>
<dbReference type="STRING" id="1884381.SAMN05518846_1288"/>
<dbReference type="GO" id="GO:0050660">
    <property type="term" value="F:flavin adenine dinucleotide binding"/>
    <property type="evidence" value="ECO:0007669"/>
    <property type="project" value="InterPro"/>
</dbReference>
<evidence type="ECO:0000256" key="3">
    <source>
        <dbReference type="ARBA" id="ARBA00022630"/>
    </source>
</evidence>
<accession>A0A1I4E5Z5</accession>
<dbReference type="PIRSF" id="PIRSF016578">
    <property type="entry name" value="HsaA"/>
    <property type="match status" value="1"/>
</dbReference>
<evidence type="ECO:0000313" key="7">
    <source>
        <dbReference type="EMBL" id="SFK99786.1"/>
    </source>
</evidence>
<dbReference type="RefSeq" id="WP_175530623.1">
    <property type="nucleotide sequence ID" value="NZ_FORT01000028.1"/>
</dbReference>
<protein>
    <submittedName>
        <fullName evidence="7">Acyl-CoA dehydrogenase</fullName>
    </submittedName>
</protein>
<evidence type="ECO:0000256" key="4">
    <source>
        <dbReference type="ARBA" id="ARBA00022827"/>
    </source>
</evidence>
<keyword evidence="4" id="KW-0274">FAD</keyword>